<dbReference type="GeneID" id="63751863"/>
<dbReference type="VEuPathDB" id="FungiDB:ASPWEDRAFT_433710"/>
<evidence type="ECO:0000313" key="2">
    <source>
        <dbReference type="EMBL" id="OJJ36894.1"/>
    </source>
</evidence>
<keyword evidence="3" id="KW-1185">Reference proteome</keyword>
<name>A0A1L9RPN6_ASPWE</name>
<evidence type="ECO:0000256" key="1">
    <source>
        <dbReference type="SAM" id="MobiDB-lite"/>
    </source>
</evidence>
<feature type="compositionally biased region" description="Basic and acidic residues" evidence="1">
    <location>
        <begin position="112"/>
        <end position="123"/>
    </location>
</feature>
<dbReference type="AlphaFoldDB" id="A0A1L9RPN6"/>
<organism evidence="2 3">
    <name type="scientific">Aspergillus wentii DTO 134E9</name>
    <dbReference type="NCBI Taxonomy" id="1073089"/>
    <lineage>
        <taxon>Eukaryota</taxon>
        <taxon>Fungi</taxon>
        <taxon>Dikarya</taxon>
        <taxon>Ascomycota</taxon>
        <taxon>Pezizomycotina</taxon>
        <taxon>Eurotiomycetes</taxon>
        <taxon>Eurotiomycetidae</taxon>
        <taxon>Eurotiales</taxon>
        <taxon>Aspergillaceae</taxon>
        <taxon>Aspergillus</taxon>
        <taxon>Aspergillus subgen. Cremei</taxon>
    </lineage>
</organism>
<reference evidence="3" key="1">
    <citation type="journal article" date="2017" name="Genome Biol.">
        <title>Comparative genomics reveals high biological diversity and specific adaptations in the industrially and medically important fungal genus Aspergillus.</title>
        <authorList>
            <person name="de Vries R.P."/>
            <person name="Riley R."/>
            <person name="Wiebenga A."/>
            <person name="Aguilar-Osorio G."/>
            <person name="Amillis S."/>
            <person name="Uchima C.A."/>
            <person name="Anderluh G."/>
            <person name="Asadollahi M."/>
            <person name="Askin M."/>
            <person name="Barry K."/>
            <person name="Battaglia E."/>
            <person name="Bayram O."/>
            <person name="Benocci T."/>
            <person name="Braus-Stromeyer S.A."/>
            <person name="Caldana C."/>
            <person name="Canovas D."/>
            <person name="Cerqueira G.C."/>
            <person name="Chen F."/>
            <person name="Chen W."/>
            <person name="Choi C."/>
            <person name="Clum A."/>
            <person name="Dos Santos R.A."/>
            <person name="Damasio A.R."/>
            <person name="Diallinas G."/>
            <person name="Emri T."/>
            <person name="Fekete E."/>
            <person name="Flipphi M."/>
            <person name="Freyberg S."/>
            <person name="Gallo A."/>
            <person name="Gournas C."/>
            <person name="Habgood R."/>
            <person name="Hainaut M."/>
            <person name="Harispe M.L."/>
            <person name="Henrissat B."/>
            <person name="Hilden K.S."/>
            <person name="Hope R."/>
            <person name="Hossain A."/>
            <person name="Karabika E."/>
            <person name="Karaffa L."/>
            <person name="Karanyi Z."/>
            <person name="Krasevec N."/>
            <person name="Kuo A."/>
            <person name="Kusch H."/>
            <person name="LaButti K."/>
            <person name="Lagendijk E.L."/>
            <person name="Lapidus A."/>
            <person name="Levasseur A."/>
            <person name="Lindquist E."/>
            <person name="Lipzen A."/>
            <person name="Logrieco A.F."/>
            <person name="MacCabe A."/>
            <person name="Maekelae M.R."/>
            <person name="Malavazi I."/>
            <person name="Melin P."/>
            <person name="Meyer V."/>
            <person name="Mielnichuk N."/>
            <person name="Miskei M."/>
            <person name="Molnar A.P."/>
            <person name="Mule G."/>
            <person name="Ngan C.Y."/>
            <person name="Orejas M."/>
            <person name="Orosz E."/>
            <person name="Ouedraogo J.P."/>
            <person name="Overkamp K.M."/>
            <person name="Park H.-S."/>
            <person name="Perrone G."/>
            <person name="Piumi F."/>
            <person name="Punt P.J."/>
            <person name="Ram A.F."/>
            <person name="Ramon A."/>
            <person name="Rauscher S."/>
            <person name="Record E."/>
            <person name="Riano-Pachon D.M."/>
            <person name="Robert V."/>
            <person name="Roehrig J."/>
            <person name="Ruller R."/>
            <person name="Salamov A."/>
            <person name="Salih N.S."/>
            <person name="Samson R.A."/>
            <person name="Sandor E."/>
            <person name="Sanguinetti M."/>
            <person name="Schuetze T."/>
            <person name="Sepcic K."/>
            <person name="Shelest E."/>
            <person name="Sherlock G."/>
            <person name="Sophianopoulou V."/>
            <person name="Squina F.M."/>
            <person name="Sun H."/>
            <person name="Susca A."/>
            <person name="Todd R.B."/>
            <person name="Tsang A."/>
            <person name="Unkles S.E."/>
            <person name="van de Wiele N."/>
            <person name="van Rossen-Uffink D."/>
            <person name="Oliveira J.V."/>
            <person name="Vesth T.C."/>
            <person name="Visser J."/>
            <person name="Yu J.-H."/>
            <person name="Zhou M."/>
            <person name="Andersen M.R."/>
            <person name="Archer D.B."/>
            <person name="Baker S.E."/>
            <person name="Benoit I."/>
            <person name="Brakhage A.A."/>
            <person name="Braus G.H."/>
            <person name="Fischer R."/>
            <person name="Frisvad J.C."/>
            <person name="Goldman G.H."/>
            <person name="Houbraken J."/>
            <person name="Oakley B."/>
            <person name="Pocsi I."/>
            <person name="Scazzocchio C."/>
            <person name="Seiboth B."/>
            <person name="vanKuyk P.A."/>
            <person name="Wortman J."/>
            <person name="Dyer P.S."/>
            <person name="Grigoriev I.V."/>
        </authorList>
    </citation>
    <scope>NUCLEOTIDE SEQUENCE [LARGE SCALE GENOMIC DNA]</scope>
    <source>
        <strain evidence="3">DTO 134E9</strain>
    </source>
</reference>
<dbReference type="EMBL" id="KV878211">
    <property type="protein sequence ID" value="OJJ36894.1"/>
    <property type="molecule type" value="Genomic_DNA"/>
</dbReference>
<sequence length="123" mass="14334">MRSQMDRLRLQSNRPGRCPSPASYLRRDGTQRAGIGGGTEYPEYTRRRPVQRGGEGGRGEMDRKKGKRKREKRKMERKKEKKKRRERKMVKGGTDVCTASNRGSRKGCLAQREGKMERPRNRQ</sequence>
<dbReference type="RefSeq" id="XP_040690570.1">
    <property type="nucleotide sequence ID" value="XM_040836015.1"/>
</dbReference>
<feature type="region of interest" description="Disordered" evidence="1">
    <location>
        <begin position="1"/>
        <end position="123"/>
    </location>
</feature>
<evidence type="ECO:0000313" key="3">
    <source>
        <dbReference type="Proteomes" id="UP000184383"/>
    </source>
</evidence>
<protein>
    <submittedName>
        <fullName evidence="2">Uncharacterized protein</fullName>
    </submittedName>
</protein>
<proteinExistence type="predicted"/>
<gene>
    <name evidence="2" type="ORF">ASPWEDRAFT_433710</name>
</gene>
<feature type="compositionally biased region" description="Basic residues" evidence="1">
    <location>
        <begin position="79"/>
        <end position="90"/>
    </location>
</feature>
<accession>A0A1L9RPN6</accession>
<dbReference type="Proteomes" id="UP000184383">
    <property type="component" value="Unassembled WGS sequence"/>
</dbReference>